<proteinExistence type="predicted"/>
<evidence type="ECO:0000313" key="2">
    <source>
        <dbReference type="Proteomes" id="UP000225277"/>
    </source>
</evidence>
<reference evidence="1 2" key="1">
    <citation type="submission" date="2016-03" db="EMBL/GenBank/DDBJ databases">
        <authorList>
            <person name="Ploux O."/>
        </authorList>
    </citation>
    <scope>NUCLEOTIDE SEQUENCE [LARGE SCALE GENOMIC DNA]</scope>
    <source>
        <strain evidence="1 2">URUG2</strain>
    </source>
</reference>
<accession>A0A2D3UTK8</accession>
<dbReference type="GeneID" id="35601843"/>
<evidence type="ECO:0000313" key="1">
    <source>
        <dbReference type="EMBL" id="CZT20852.1"/>
    </source>
</evidence>
<organism evidence="1 2">
    <name type="scientific">Ramularia collo-cygni</name>
    <dbReference type="NCBI Taxonomy" id="112498"/>
    <lineage>
        <taxon>Eukaryota</taxon>
        <taxon>Fungi</taxon>
        <taxon>Dikarya</taxon>
        <taxon>Ascomycota</taxon>
        <taxon>Pezizomycotina</taxon>
        <taxon>Dothideomycetes</taxon>
        <taxon>Dothideomycetidae</taxon>
        <taxon>Mycosphaerellales</taxon>
        <taxon>Mycosphaerellaceae</taxon>
        <taxon>Ramularia</taxon>
    </lineage>
</organism>
<dbReference type="AlphaFoldDB" id="A0A2D3UTK8"/>
<name>A0A2D3UTK8_9PEZI</name>
<protein>
    <submittedName>
        <fullName evidence="1">Uncharacterized protein</fullName>
    </submittedName>
</protein>
<keyword evidence="2" id="KW-1185">Reference proteome</keyword>
<dbReference type="EMBL" id="FJUY01000010">
    <property type="protein sequence ID" value="CZT20852.1"/>
    <property type="molecule type" value="Genomic_DNA"/>
</dbReference>
<dbReference type="RefSeq" id="XP_023627741.1">
    <property type="nucleotide sequence ID" value="XM_023771973.1"/>
</dbReference>
<gene>
    <name evidence="1" type="ORF">RCC_06712</name>
</gene>
<dbReference type="Proteomes" id="UP000225277">
    <property type="component" value="Unassembled WGS sequence"/>
</dbReference>
<sequence>MDQLPVALKAPAATKTQLEPNGEQDIQDIAVYPSLILPIQTSAAVDASLILLAADLACNPEAYTSSTMAYVMPFVGFASYLFARLGDFRLAQGLGRWGILKPLAFTANELPLTVSCLACLFAVRAGLAWIVENLTEYPILCLVLLQPTTATVILDNSRLETFDRYSQKYTGSLVPTLAKAQGLMYILGYFYLRRVERNTVR</sequence>